<dbReference type="Pfam" id="PF04055">
    <property type="entry name" value="Radical_SAM"/>
    <property type="match status" value="1"/>
</dbReference>
<dbReference type="PANTHER" id="PTHR43273:SF2">
    <property type="entry name" value="RADICAL SAM CORE DOMAIN-CONTAINING PROTEIN"/>
    <property type="match status" value="1"/>
</dbReference>
<keyword evidence="1" id="KW-0949">S-adenosyl-L-methionine</keyword>
<dbReference type="InterPro" id="IPR007197">
    <property type="entry name" value="rSAM"/>
</dbReference>
<dbReference type="Gene3D" id="3.20.20.70">
    <property type="entry name" value="Aldolase class I"/>
    <property type="match status" value="1"/>
</dbReference>
<evidence type="ECO:0000259" key="5">
    <source>
        <dbReference type="PROSITE" id="PS50866"/>
    </source>
</evidence>
<keyword evidence="4" id="KW-0411">Iron-sulfur</keyword>
<dbReference type="SFLD" id="SFLDS00029">
    <property type="entry name" value="Radical_SAM"/>
    <property type="match status" value="1"/>
</dbReference>
<dbReference type="InterPro" id="IPR058240">
    <property type="entry name" value="rSAM_sf"/>
</dbReference>
<comment type="caution">
    <text evidence="6">The sequence shown here is derived from an EMBL/GenBank/DDBJ whole genome shotgun (WGS) entry which is preliminary data.</text>
</comment>
<keyword evidence="3" id="KW-0408">Iron</keyword>
<dbReference type="CDD" id="cd01335">
    <property type="entry name" value="Radical_SAM"/>
    <property type="match status" value="1"/>
</dbReference>
<protein>
    <submittedName>
        <fullName evidence="6">4Fe-4S cluster-binding domain-containing protein</fullName>
    </submittedName>
</protein>
<dbReference type="InterPro" id="IPR013785">
    <property type="entry name" value="Aldolase_TIM"/>
</dbReference>
<dbReference type="AlphaFoldDB" id="A0A7C4X9M0"/>
<evidence type="ECO:0000256" key="4">
    <source>
        <dbReference type="ARBA" id="ARBA00023014"/>
    </source>
</evidence>
<evidence type="ECO:0000256" key="3">
    <source>
        <dbReference type="ARBA" id="ARBA00023004"/>
    </source>
</evidence>
<evidence type="ECO:0000256" key="1">
    <source>
        <dbReference type="ARBA" id="ARBA00022691"/>
    </source>
</evidence>
<dbReference type="InterPro" id="IPR023867">
    <property type="entry name" value="Sulphatase_maturase_rSAM"/>
</dbReference>
<dbReference type="EMBL" id="DTGZ01000078">
    <property type="protein sequence ID" value="HGV97473.1"/>
    <property type="molecule type" value="Genomic_DNA"/>
</dbReference>
<reference evidence="6" key="1">
    <citation type="journal article" date="2020" name="mSystems">
        <title>Genome- and Community-Level Interaction Insights into Carbon Utilization and Element Cycling Functions of Hydrothermarchaeota in Hydrothermal Sediment.</title>
        <authorList>
            <person name="Zhou Z."/>
            <person name="Liu Y."/>
            <person name="Xu W."/>
            <person name="Pan J."/>
            <person name="Luo Z.H."/>
            <person name="Li M."/>
        </authorList>
    </citation>
    <scope>NUCLEOTIDE SEQUENCE [LARGE SCALE GENOMIC DNA]</scope>
    <source>
        <strain evidence="6">SpSt-774</strain>
    </source>
</reference>
<dbReference type="PROSITE" id="PS50866">
    <property type="entry name" value="GOLD"/>
    <property type="match status" value="1"/>
</dbReference>
<accession>A0A7C4X9M0</accession>
<feature type="domain" description="GOLD" evidence="5">
    <location>
        <begin position="29"/>
        <end position="134"/>
    </location>
</feature>
<name>A0A7C4X9M0_UNCW3</name>
<dbReference type="GO" id="GO:0046872">
    <property type="term" value="F:metal ion binding"/>
    <property type="evidence" value="ECO:0007669"/>
    <property type="project" value="UniProtKB-KW"/>
</dbReference>
<organism evidence="6">
    <name type="scientific">candidate division WOR-3 bacterium</name>
    <dbReference type="NCBI Taxonomy" id="2052148"/>
    <lineage>
        <taxon>Bacteria</taxon>
        <taxon>Bacteria division WOR-3</taxon>
    </lineage>
</organism>
<dbReference type="InterPro" id="IPR009038">
    <property type="entry name" value="GOLD_dom"/>
</dbReference>
<dbReference type="GO" id="GO:0016491">
    <property type="term" value="F:oxidoreductase activity"/>
    <property type="evidence" value="ECO:0007669"/>
    <property type="project" value="InterPro"/>
</dbReference>
<evidence type="ECO:0000313" key="6">
    <source>
        <dbReference type="EMBL" id="HGV97473.1"/>
    </source>
</evidence>
<evidence type="ECO:0000256" key="2">
    <source>
        <dbReference type="ARBA" id="ARBA00022723"/>
    </source>
</evidence>
<dbReference type="PANTHER" id="PTHR43273">
    <property type="entry name" value="ANAEROBIC SULFATASE-MATURATING ENZYME HOMOLOG ASLB-RELATED"/>
    <property type="match status" value="1"/>
</dbReference>
<keyword evidence="2" id="KW-0479">Metal-binding</keyword>
<gene>
    <name evidence="6" type="ORF">ENV60_04170</name>
</gene>
<dbReference type="GO" id="GO:0051536">
    <property type="term" value="F:iron-sulfur cluster binding"/>
    <property type="evidence" value="ECO:0007669"/>
    <property type="project" value="UniProtKB-KW"/>
</dbReference>
<sequence length="384" mass="45508">MLRLMNDFKEEKGVIINIFITSRCNARCLECINKTITNNSNLSLQELEVNAERDLKIIKEILKRHNGRLATICFYGGEPLLEPHKFIPIIENLNRNGMSGQIRYMIYTNGEYLIQFFNNYKKIAQKVWLYAVSIDGDEIQHNRFRRGTDLKRIEENLKFLKKNYWGNVLMWSTLREEQSLLNCFEEFLRLYEDGLVNHFFWHWVETQEEFRNFPEYFNNYTNDLRIIVKSYIEKLKMGILLPIAHLNELILYLITRKERRHTACGAELDTNYDLVGGEILACVDIPFEKGRELKRNPEKLLSLKETLGCYKCEIHFYCGGRCPLQVLCGSNKRTRQYCELLKTHTKIVEERLSEIRNILIEKNIALQDIYDRSAFIVRYTDVTP</sequence>
<dbReference type="SUPFAM" id="SSF102114">
    <property type="entry name" value="Radical SAM enzymes"/>
    <property type="match status" value="1"/>
</dbReference>
<proteinExistence type="predicted"/>